<proteinExistence type="predicted"/>
<comment type="caution">
    <text evidence="1">The sequence shown here is derived from an EMBL/GenBank/DDBJ whole genome shotgun (WGS) entry which is preliminary data.</text>
</comment>
<name>A0ACC2VAQ8_9TREE</name>
<dbReference type="EMBL" id="JASBWR010000095">
    <property type="protein sequence ID" value="KAJ9096208.1"/>
    <property type="molecule type" value="Genomic_DNA"/>
</dbReference>
<accession>A0ACC2VAQ8</accession>
<keyword evidence="2" id="KW-1185">Reference proteome</keyword>
<evidence type="ECO:0000313" key="2">
    <source>
        <dbReference type="Proteomes" id="UP001241377"/>
    </source>
</evidence>
<dbReference type="Proteomes" id="UP001241377">
    <property type="component" value="Unassembled WGS sequence"/>
</dbReference>
<sequence length="564" mass="62834">MSFEEPKRDPVIESNIDSTTNSVSVEGDHEVPTDEEMKTLRHVSGKIPLRCWLVAVVELAERFSYYGLSTPFQNYMQNGPHGTPPGALSLKNQGATALSYFFQFWCYVTPIFGAWVADTYLGKYKAISVFAGIYAVGSFLIFVTSIPSITSYNTALGGYVSGIIILGIGTGGIKSNVSPLIADQIPKTNPVIKVLKSGERVIEDPAVTIQNVFMFFYLMINTGALSVMATTELEYHVGFWAAFLLPFCFFFVGIVALIIGRNMYVKVPVSDKVISKAFKCTWIAIKNKFNYDAALPSRNPEAGYTWTDHFAEEVRRSISACKVFVFYPFYWVVYGQMISNFVSQAGMIELHGIPNDFLQVFDSIAIVVFIPVFESVLYPFIRKFTPFRPITRIFFGFMVASSSMVYAAVLQHYIYKAGPCYDNPLQCKGFVGVPNRVHVAIQIPAYVLIAFSEIFASVTGLEYAYTRAPASMKSFITSLFLLTNAVGSALGIAISSTSVNPKFVWSYTGLASASFIAGCLFWICFQHYNKKEDEWNKMEYGNEQNEQNAIHPVVSFQHSVKSLA</sequence>
<evidence type="ECO:0000313" key="1">
    <source>
        <dbReference type="EMBL" id="KAJ9096208.1"/>
    </source>
</evidence>
<protein>
    <submittedName>
        <fullName evidence="1">Peptide transporter ptr2</fullName>
    </submittedName>
</protein>
<reference evidence="1" key="1">
    <citation type="submission" date="2023-04" db="EMBL/GenBank/DDBJ databases">
        <title>Draft Genome sequencing of Naganishia species isolated from polar environments using Oxford Nanopore Technology.</title>
        <authorList>
            <person name="Leo P."/>
            <person name="Venkateswaran K."/>
        </authorList>
    </citation>
    <scope>NUCLEOTIDE SEQUENCE</scope>
    <source>
        <strain evidence="1">MNA-CCFEE 5261</strain>
    </source>
</reference>
<gene>
    <name evidence="1" type="primary">PTR2</name>
    <name evidence="1" type="ORF">QFC19_007310</name>
</gene>
<organism evidence="1 2">
    <name type="scientific">Naganishia cerealis</name>
    <dbReference type="NCBI Taxonomy" id="610337"/>
    <lineage>
        <taxon>Eukaryota</taxon>
        <taxon>Fungi</taxon>
        <taxon>Dikarya</taxon>
        <taxon>Basidiomycota</taxon>
        <taxon>Agaricomycotina</taxon>
        <taxon>Tremellomycetes</taxon>
        <taxon>Filobasidiales</taxon>
        <taxon>Filobasidiaceae</taxon>
        <taxon>Naganishia</taxon>
    </lineage>
</organism>